<dbReference type="EMBL" id="HBUF01119142">
    <property type="protein sequence ID" value="CAG6641789.1"/>
    <property type="molecule type" value="Transcribed_RNA"/>
</dbReference>
<organism evidence="1">
    <name type="scientific">Cacopsylla melanoneura</name>
    <dbReference type="NCBI Taxonomy" id="428564"/>
    <lineage>
        <taxon>Eukaryota</taxon>
        <taxon>Metazoa</taxon>
        <taxon>Ecdysozoa</taxon>
        <taxon>Arthropoda</taxon>
        <taxon>Hexapoda</taxon>
        <taxon>Insecta</taxon>
        <taxon>Pterygota</taxon>
        <taxon>Neoptera</taxon>
        <taxon>Paraneoptera</taxon>
        <taxon>Hemiptera</taxon>
        <taxon>Sternorrhyncha</taxon>
        <taxon>Psylloidea</taxon>
        <taxon>Psyllidae</taxon>
        <taxon>Psyllinae</taxon>
        <taxon>Cacopsylla</taxon>
    </lineage>
</organism>
<reference evidence="1" key="1">
    <citation type="submission" date="2021-05" db="EMBL/GenBank/DDBJ databases">
        <authorList>
            <person name="Alioto T."/>
            <person name="Alioto T."/>
            <person name="Gomez Garrido J."/>
        </authorList>
    </citation>
    <scope>NUCLEOTIDE SEQUENCE</scope>
</reference>
<name>A0A8D8R319_9HEMI</name>
<protein>
    <submittedName>
        <fullName evidence="1">Uncharacterized protein</fullName>
    </submittedName>
</protein>
<sequence>MGPTLHGTYLAGGRGIEFTSRVMEVISHLSLKDCSIIPAGRNINLKIYFLLKGIFKYLNKTNIWRTFWLYRLIKKIKISTTSMDNLLLISVLRAKILPKSFG</sequence>
<dbReference type="AlphaFoldDB" id="A0A8D8R319"/>
<accession>A0A8D8R319</accession>
<proteinExistence type="predicted"/>
<dbReference type="EMBL" id="HBUF01361229">
    <property type="protein sequence ID" value="CAG6720860.1"/>
    <property type="molecule type" value="Transcribed_RNA"/>
</dbReference>
<evidence type="ECO:0000313" key="1">
    <source>
        <dbReference type="EMBL" id="CAG6641789.1"/>
    </source>
</evidence>